<accession>A0A2R5EZC9</accession>
<evidence type="ECO:0000313" key="2">
    <source>
        <dbReference type="EMBL" id="GBG11897.1"/>
    </source>
</evidence>
<keyword evidence="3" id="KW-1185">Reference proteome</keyword>
<feature type="region of interest" description="Disordered" evidence="1">
    <location>
        <begin position="1"/>
        <end position="24"/>
    </location>
</feature>
<organism evidence="2 3">
    <name type="scientific">Paenibacillus agaridevorans</name>
    <dbReference type="NCBI Taxonomy" id="171404"/>
    <lineage>
        <taxon>Bacteria</taxon>
        <taxon>Bacillati</taxon>
        <taxon>Bacillota</taxon>
        <taxon>Bacilli</taxon>
        <taxon>Bacillales</taxon>
        <taxon>Paenibacillaceae</taxon>
        <taxon>Paenibacillus</taxon>
    </lineage>
</organism>
<dbReference type="EMBL" id="BDQX01000448">
    <property type="protein sequence ID" value="GBG11897.1"/>
    <property type="molecule type" value="Genomic_DNA"/>
</dbReference>
<proteinExistence type="predicted"/>
<dbReference type="Proteomes" id="UP000245202">
    <property type="component" value="Unassembled WGS sequence"/>
</dbReference>
<sequence>MVGVGENIDAFFGQREQENDGRRR</sequence>
<feature type="non-terminal residue" evidence="2">
    <location>
        <position position="24"/>
    </location>
</feature>
<evidence type="ECO:0000256" key="1">
    <source>
        <dbReference type="SAM" id="MobiDB-lite"/>
    </source>
</evidence>
<evidence type="ECO:0000313" key="3">
    <source>
        <dbReference type="Proteomes" id="UP000245202"/>
    </source>
</evidence>
<feature type="compositionally biased region" description="Basic and acidic residues" evidence="1">
    <location>
        <begin position="15"/>
        <end position="24"/>
    </location>
</feature>
<protein>
    <submittedName>
        <fullName evidence="2">Uncharacterized protein</fullName>
    </submittedName>
</protein>
<dbReference type="AlphaFoldDB" id="A0A2R5EZC9"/>
<comment type="caution">
    <text evidence="2">The sequence shown here is derived from an EMBL/GenBank/DDBJ whole genome shotgun (WGS) entry which is preliminary data.</text>
</comment>
<name>A0A2R5EZC9_9BACL</name>
<gene>
    <name evidence="2" type="ORF">PAT3040_06752</name>
</gene>
<reference evidence="2 3" key="1">
    <citation type="submission" date="2017-08" db="EMBL/GenBank/DDBJ databases">
        <title>Substantial Increase in Enzyme Production by Combined Drug-Resistance Mutations in Paenibacillus agaridevorans.</title>
        <authorList>
            <person name="Tanaka Y."/>
            <person name="Funane K."/>
            <person name="Hosaka T."/>
            <person name="Shiwa Y."/>
            <person name="Fujita N."/>
            <person name="Miyazaki T."/>
            <person name="Yoshikawa H."/>
            <person name="Murakami K."/>
            <person name="Kasahara K."/>
            <person name="Inaoka T."/>
            <person name="Hiraga Y."/>
            <person name="Ochi K."/>
        </authorList>
    </citation>
    <scope>NUCLEOTIDE SEQUENCE [LARGE SCALE GENOMIC DNA]</scope>
    <source>
        <strain evidence="2 3">T-3040</strain>
    </source>
</reference>